<accession>A0A7X0WEL6</accession>
<gene>
    <name evidence="1" type="ORF">HB759_03860</name>
</gene>
<reference evidence="1 2" key="1">
    <citation type="submission" date="2020-03" db="EMBL/GenBank/DDBJ databases">
        <title>Soil Listeria distribution.</title>
        <authorList>
            <person name="Liao J."/>
            <person name="Wiedmann M."/>
        </authorList>
    </citation>
    <scope>NUCLEOTIDE SEQUENCE [LARGE SCALE GENOMIC DNA]</scope>
    <source>
        <strain evidence="1 2">FSL L7-1833</strain>
    </source>
</reference>
<name>A0A7X0WEL6_9LIST</name>
<comment type="caution">
    <text evidence="1">The sequence shown here is derived from an EMBL/GenBank/DDBJ whole genome shotgun (WGS) entry which is preliminary data.</text>
</comment>
<proteinExistence type="predicted"/>
<evidence type="ECO:0000313" key="2">
    <source>
        <dbReference type="Proteomes" id="UP000532866"/>
    </source>
</evidence>
<sequence>MEVTKIIIITNEGFQGDIPESFTTNEKYVARRCILVKKILLDGDGVTIVNNDDSQTLFKGFKYEATLEVNNETE</sequence>
<dbReference type="EMBL" id="JAAROL010000001">
    <property type="protein sequence ID" value="MBC1331079.1"/>
    <property type="molecule type" value="Genomic_DNA"/>
</dbReference>
<protein>
    <submittedName>
        <fullName evidence="1">Uncharacterized protein</fullName>
    </submittedName>
</protein>
<dbReference type="RefSeq" id="WP_185372915.1">
    <property type="nucleotide sequence ID" value="NZ_JAARNB010000001.1"/>
</dbReference>
<dbReference type="Proteomes" id="UP000532866">
    <property type="component" value="Unassembled WGS sequence"/>
</dbReference>
<dbReference type="AlphaFoldDB" id="A0A7X0WEL6"/>
<evidence type="ECO:0000313" key="1">
    <source>
        <dbReference type="EMBL" id="MBC1331079.1"/>
    </source>
</evidence>
<organism evidence="1 2">
    <name type="scientific">Listeria booriae</name>
    <dbReference type="NCBI Taxonomy" id="1552123"/>
    <lineage>
        <taxon>Bacteria</taxon>
        <taxon>Bacillati</taxon>
        <taxon>Bacillota</taxon>
        <taxon>Bacilli</taxon>
        <taxon>Bacillales</taxon>
        <taxon>Listeriaceae</taxon>
        <taxon>Listeria</taxon>
    </lineage>
</organism>